<evidence type="ECO:0000313" key="3">
    <source>
        <dbReference type="Proteomes" id="UP000439903"/>
    </source>
</evidence>
<organism evidence="2 3">
    <name type="scientific">Gigaspora margarita</name>
    <dbReference type="NCBI Taxonomy" id="4874"/>
    <lineage>
        <taxon>Eukaryota</taxon>
        <taxon>Fungi</taxon>
        <taxon>Fungi incertae sedis</taxon>
        <taxon>Mucoromycota</taxon>
        <taxon>Glomeromycotina</taxon>
        <taxon>Glomeromycetes</taxon>
        <taxon>Diversisporales</taxon>
        <taxon>Gigasporaceae</taxon>
        <taxon>Gigaspora</taxon>
    </lineage>
</organism>
<dbReference type="Proteomes" id="UP000439903">
    <property type="component" value="Unassembled WGS sequence"/>
</dbReference>
<gene>
    <name evidence="2" type="ORF">F8M41_005560</name>
</gene>
<dbReference type="AlphaFoldDB" id="A0A8H4A4K5"/>
<dbReference type="EMBL" id="WTPW01001525">
    <property type="protein sequence ID" value="KAF0430279.1"/>
    <property type="molecule type" value="Genomic_DNA"/>
</dbReference>
<evidence type="ECO:0000256" key="1">
    <source>
        <dbReference type="SAM" id="MobiDB-lite"/>
    </source>
</evidence>
<proteinExistence type="predicted"/>
<sequence length="100" mass="11758">MSCFSKNYKENQLNIQTCSKIFFDRSEESSSRSILSTLNMSTNPQAETLVTATQHNVNQHRRKNEQDNLINFDPREYEDRYTSPTYPDYTVRPTTPIPIY</sequence>
<feature type="region of interest" description="Disordered" evidence="1">
    <location>
        <begin position="56"/>
        <end position="100"/>
    </location>
</feature>
<accession>A0A8H4A4K5</accession>
<evidence type="ECO:0000313" key="2">
    <source>
        <dbReference type="EMBL" id="KAF0430279.1"/>
    </source>
</evidence>
<reference evidence="2 3" key="1">
    <citation type="journal article" date="2019" name="Environ. Microbiol.">
        <title>At the nexus of three kingdoms: the genome of the mycorrhizal fungus Gigaspora margarita provides insights into plant, endobacterial and fungal interactions.</title>
        <authorList>
            <person name="Venice F."/>
            <person name="Ghignone S."/>
            <person name="Salvioli di Fossalunga A."/>
            <person name="Amselem J."/>
            <person name="Novero M."/>
            <person name="Xianan X."/>
            <person name="Sedzielewska Toro K."/>
            <person name="Morin E."/>
            <person name="Lipzen A."/>
            <person name="Grigoriev I.V."/>
            <person name="Henrissat B."/>
            <person name="Martin F.M."/>
            <person name="Bonfante P."/>
        </authorList>
    </citation>
    <scope>NUCLEOTIDE SEQUENCE [LARGE SCALE GENOMIC DNA]</scope>
    <source>
        <strain evidence="2 3">BEG34</strain>
    </source>
</reference>
<keyword evidence="3" id="KW-1185">Reference proteome</keyword>
<protein>
    <submittedName>
        <fullName evidence="2">Uncharacterized protein</fullName>
    </submittedName>
</protein>
<comment type="caution">
    <text evidence="2">The sequence shown here is derived from an EMBL/GenBank/DDBJ whole genome shotgun (WGS) entry which is preliminary data.</text>
</comment>
<name>A0A8H4A4K5_GIGMA</name>